<reference evidence="4" key="1">
    <citation type="journal article" date="2019" name="Int. J. Syst. Evol. Microbiol.">
        <title>The Global Catalogue of Microorganisms (GCM) 10K type strain sequencing project: providing services to taxonomists for standard genome sequencing and annotation.</title>
        <authorList>
            <consortium name="The Broad Institute Genomics Platform"/>
            <consortium name="The Broad Institute Genome Sequencing Center for Infectious Disease"/>
            <person name="Wu L."/>
            <person name="Ma J."/>
        </authorList>
    </citation>
    <scope>NUCLEOTIDE SEQUENCE [LARGE SCALE GENOMIC DNA]</scope>
    <source>
        <strain evidence="4">JCM 18304</strain>
    </source>
</reference>
<proteinExistence type="predicted"/>
<dbReference type="EMBL" id="BAABJQ010000002">
    <property type="protein sequence ID" value="GAA5179618.1"/>
    <property type="molecule type" value="Genomic_DNA"/>
</dbReference>
<dbReference type="Proteomes" id="UP001501570">
    <property type="component" value="Unassembled WGS sequence"/>
</dbReference>
<gene>
    <name evidence="3" type="ORF">GCM10023322_10130</name>
</gene>
<keyword evidence="2" id="KW-0812">Transmembrane</keyword>
<evidence type="ECO:0008006" key="5">
    <source>
        <dbReference type="Google" id="ProtNLM"/>
    </source>
</evidence>
<keyword evidence="2" id="KW-0472">Membrane</keyword>
<sequence length="308" mass="32952">MTMYGGGDQDGVTVNFDETVRLDETAHAGQTRRVADSADMAETTPLPDTTRPADTAGRTIPVGTTVRTDPDRLAVTRIDHTAYVEARDDSAGATVPETRDPSVDPPPQTPVGLPRRIPAHSPARGIEPDLRTPTEFGMGSGDGAAPVRIGRGVIPPTKPANYPDVRSMPRRIWGRTVRVLSSLATVVLIAAAAWTGWQWWQHLHNKVQVAHVTVAPAQRLDGQCDVQYDIVGTIVTNGKSGTISYEWLRSDGQTSGTLTQSVGLGQRSTTVHLYWKFTGEGSLTASATLHLLSPQAPNGSAHFGYSCG</sequence>
<evidence type="ECO:0000256" key="1">
    <source>
        <dbReference type="SAM" id="MobiDB-lite"/>
    </source>
</evidence>
<name>A0ABP9RLV4_9ACTN</name>
<feature type="region of interest" description="Disordered" evidence="1">
    <location>
        <begin position="24"/>
        <end position="149"/>
    </location>
</feature>
<comment type="caution">
    <text evidence="3">The sequence shown here is derived from an EMBL/GenBank/DDBJ whole genome shotgun (WGS) entry which is preliminary data.</text>
</comment>
<dbReference type="RefSeq" id="WP_345626518.1">
    <property type="nucleotide sequence ID" value="NZ_BAABJQ010000002.1"/>
</dbReference>
<keyword evidence="4" id="KW-1185">Reference proteome</keyword>
<evidence type="ECO:0000256" key="2">
    <source>
        <dbReference type="SAM" id="Phobius"/>
    </source>
</evidence>
<protein>
    <recommendedName>
        <fullName evidence="5">Ig-like domain-containing protein</fullName>
    </recommendedName>
</protein>
<keyword evidence="2" id="KW-1133">Transmembrane helix</keyword>
<accession>A0ABP9RLV4</accession>
<evidence type="ECO:0000313" key="4">
    <source>
        <dbReference type="Proteomes" id="UP001501570"/>
    </source>
</evidence>
<organism evidence="3 4">
    <name type="scientific">Rugosimonospora acidiphila</name>
    <dbReference type="NCBI Taxonomy" id="556531"/>
    <lineage>
        <taxon>Bacteria</taxon>
        <taxon>Bacillati</taxon>
        <taxon>Actinomycetota</taxon>
        <taxon>Actinomycetes</taxon>
        <taxon>Micromonosporales</taxon>
        <taxon>Micromonosporaceae</taxon>
        <taxon>Rugosimonospora</taxon>
    </lineage>
</organism>
<feature type="compositionally biased region" description="Basic and acidic residues" evidence="1">
    <location>
        <begin position="68"/>
        <end position="90"/>
    </location>
</feature>
<evidence type="ECO:0000313" key="3">
    <source>
        <dbReference type="EMBL" id="GAA5179618.1"/>
    </source>
</evidence>
<feature type="transmembrane region" description="Helical" evidence="2">
    <location>
        <begin position="176"/>
        <end position="200"/>
    </location>
</feature>